<sequence>MPAQLTLIECSNQGPGVSRALPMWRLETNMVTARSARAAGAAAGRLGHRPDCEPSYLSNNVRLPVSGKPSRHRESVNACFRAFQRWPGGPARLGRPAAGDRGGSS</sequence>
<protein>
    <submittedName>
        <fullName evidence="1">Uncharacterized protein</fullName>
    </submittedName>
</protein>
<accession>A0ABP8TGS6</accession>
<proteinExistence type="predicted"/>
<evidence type="ECO:0000313" key="1">
    <source>
        <dbReference type="EMBL" id="GAA4607889.1"/>
    </source>
</evidence>
<comment type="caution">
    <text evidence="1">The sequence shown here is derived from an EMBL/GenBank/DDBJ whole genome shotgun (WGS) entry which is preliminary data.</text>
</comment>
<dbReference type="EMBL" id="BAABHJ010000008">
    <property type="protein sequence ID" value="GAA4607889.1"/>
    <property type="molecule type" value="Genomic_DNA"/>
</dbReference>
<reference evidence="2" key="1">
    <citation type="journal article" date="2019" name="Int. J. Syst. Evol. Microbiol.">
        <title>The Global Catalogue of Microorganisms (GCM) 10K type strain sequencing project: providing services to taxonomists for standard genome sequencing and annotation.</title>
        <authorList>
            <consortium name="The Broad Institute Genomics Platform"/>
            <consortium name="The Broad Institute Genome Sequencing Center for Infectious Disease"/>
            <person name="Wu L."/>
            <person name="Ma J."/>
        </authorList>
    </citation>
    <scope>NUCLEOTIDE SEQUENCE [LARGE SCALE GENOMIC DNA]</scope>
    <source>
        <strain evidence="2">JCM 17938</strain>
    </source>
</reference>
<name>A0ABP8TGS6_9ACTN</name>
<dbReference type="Proteomes" id="UP001500212">
    <property type="component" value="Unassembled WGS sequence"/>
</dbReference>
<organism evidence="1 2">
    <name type="scientific">Actinoallomurus liliacearum</name>
    <dbReference type="NCBI Taxonomy" id="1080073"/>
    <lineage>
        <taxon>Bacteria</taxon>
        <taxon>Bacillati</taxon>
        <taxon>Actinomycetota</taxon>
        <taxon>Actinomycetes</taxon>
        <taxon>Streptosporangiales</taxon>
        <taxon>Thermomonosporaceae</taxon>
        <taxon>Actinoallomurus</taxon>
    </lineage>
</organism>
<evidence type="ECO:0000313" key="2">
    <source>
        <dbReference type="Proteomes" id="UP001500212"/>
    </source>
</evidence>
<keyword evidence="2" id="KW-1185">Reference proteome</keyword>
<gene>
    <name evidence="1" type="ORF">GCM10023195_30390</name>
</gene>